<dbReference type="PANTHER" id="PTHR34581:SF2">
    <property type="entry name" value="PTS SYSTEM N,N'-DIACETYLCHITOBIOSE-SPECIFIC EIIB COMPONENT"/>
    <property type="match status" value="1"/>
</dbReference>
<proteinExistence type="predicted"/>
<evidence type="ECO:0000313" key="10">
    <source>
        <dbReference type="Proteomes" id="UP000296159"/>
    </source>
</evidence>
<dbReference type="Proteomes" id="UP000296159">
    <property type="component" value="Unassembled WGS sequence"/>
</dbReference>
<evidence type="ECO:0000256" key="3">
    <source>
        <dbReference type="ARBA" id="ARBA00022597"/>
    </source>
</evidence>
<dbReference type="InterPro" id="IPR013012">
    <property type="entry name" value="PTS_EIIB_3"/>
</dbReference>
<feature type="domain" description="PTS EIIB type-3" evidence="8">
    <location>
        <begin position="1"/>
        <end position="97"/>
    </location>
</feature>
<keyword evidence="1" id="KW-0813">Transport</keyword>
<dbReference type="PROSITE" id="PS51100">
    <property type="entry name" value="PTS_EIIB_TYPE_3"/>
    <property type="match status" value="1"/>
</dbReference>
<dbReference type="AlphaFoldDB" id="A0A2U1U137"/>
<dbReference type="RefSeq" id="WP_136166602.1">
    <property type="nucleotide sequence ID" value="NZ_KZ819079.1"/>
</dbReference>
<dbReference type="EMBL" id="QDKH01000011">
    <property type="protein sequence ID" value="PWC15376.1"/>
    <property type="molecule type" value="Genomic_DNA"/>
</dbReference>
<evidence type="ECO:0000256" key="5">
    <source>
        <dbReference type="ARBA" id="ARBA00022683"/>
    </source>
</evidence>
<accession>A0A2U1U137</accession>
<evidence type="ECO:0000256" key="4">
    <source>
        <dbReference type="ARBA" id="ARBA00022679"/>
    </source>
</evidence>
<evidence type="ECO:0000256" key="7">
    <source>
        <dbReference type="PROSITE-ProRule" id="PRU00423"/>
    </source>
</evidence>
<evidence type="ECO:0000256" key="1">
    <source>
        <dbReference type="ARBA" id="ARBA00022448"/>
    </source>
</evidence>
<name>A0A2U1U137_9GAMM</name>
<reference evidence="9 10" key="1">
    <citation type="submission" date="2018-04" db="EMBL/GenBank/DDBJ databases">
        <title>Brenneria corticis sp.nov.</title>
        <authorList>
            <person name="Li Y."/>
        </authorList>
    </citation>
    <scope>NUCLEOTIDE SEQUENCE [LARGE SCALE GENOMIC DNA]</scope>
    <source>
        <strain evidence="9 10">CFCC 11842</strain>
    </source>
</reference>
<dbReference type="GO" id="GO:0016301">
    <property type="term" value="F:kinase activity"/>
    <property type="evidence" value="ECO:0007669"/>
    <property type="project" value="UniProtKB-KW"/>
</dbReference>
<keyword evidence="3 9" id="KW-0762">Sugar transport</keyword>
<gene>
    <name evidence="9" type="ORF">DDT56_11585</name>
</gene>
<dbReference type="SUPFAM" id="SSF52794">
    <property type="entry name" value="PTS system IIB component-like"/>
    <property type="match status" value="1"/>
</dbReference>
<dbReference type="InterPro" id="IPR036095">
    <property type="entry name" value="PTS_EIIB-like_sf"/>
</dbReference>
<dbReference type="GO" id="GO:0009401">
    <property type="term" value="P:phosphoenolpyruvate-dependent sugar phosphotransferase system"/>
    <property type="evidence" value="ECO:0007669"/>
    <property type="project" value="UniProtKB-KW"/>
</dbReference>
<keyword evidence="2" id="KW-0597">Phosphoprotein</keyword>
<comment type="caution">
    <text evidence="9">The sequence shown here is derived from an EMBL/GenBank/DDBJ whole genome shotgun (WGS) entry which is preliminary data.</text>
</comment>
<dbReference type="Pfam" id="PF02302">
    <property type="entry name" value="PTS_IIB"/>
    <property type="match status" value="1"/>
</dbReference>
<evidence type="ECO:0000259" key="8">
    <source>
        <dbReference type="PROSITE" id="PS51100"/>
    </source>
</evidence>
<dbReference type="InterPro" id="IPR051819">
    <property type="entry name" value="PTS_sugar-specific_EIIB"/>
</dbReference>
<dbReference type="CDD" id="cd05564">
    <property type="entry name" value="PTS_IIB_chitobiose_lichenan"/>
    <property type="match status" value="1"/>
</dbReference>
<keyword evidence="4" id="KW-0808">Transferase</keyword>
<organism evidence="9 10">
    <name type="scientific">Brenneria corticis</name>
    <dbReference type="NCBI Taxonomy" id="2173106"/>
    <lineage>
        <taxon>Bacteria</taxon>
        <taxon>Pseudomonadati</taxon>
        <taxon>Pseudomonadota</taxon>
        <taxon>Gammaproteobacteria</taxon>
        <taxon>Enterobacterales</taxon>
        <taxon>Pectobacteriaceae</taxon>
        <taxon>Brenneria</taxon>
    </lineage>
</organism>
<dbReference type="InterPro" id="IPR003501">
    <property type="entry name" value="PTS_EIIB_2/3"/>
</dbReference>
<sequence length="97" mass="10588">MTHITLVCMGGFSTSILVKKMREAAEKDHIAVDIMATSESNFKKVANQTDILLIGPQVSFIEKNMRLAYPTMKIAVIDSLDYGAMNGENVLAAALKL</sequence>
<keyword evidence="5" id="KW-0598">Phosphotransferase system</keyword>
<keyword evidence="6" id="KW-0418">Kinase</keyword>
<keyword evidence="10" id="KW-1185">Reference proteome</keyword>
<dbReference type="PANTHER" id="PTHR34581">
    <property type="entry name" value="PTS SYSTEM N,N'-DIACETYLCHITOBIOSE-SPECIFIC EIIB COMPONENT"/>
    <property type="match status" value="1"/>
</dbReference>
<evidence type="ECO:0000256" key="6">
    <source>
        <dbReference type="ARBA" id="ARBA00022777"/>
    </source>
</evidence>
<dbReference type="GO" id="GO:0008982">
    <property type="term" value="F:protein-N(PI)-phosphohistidine-sugar phosphotransferase activity"/>
    <property type="evidence" value="ECO:0007669"/>
    <property type="project" value="InterPro"/>
</dbReference>
<feature type="modified residue" description="Phosphocysteine; by EIIA" evidence="7">
    <location>
        <position position="8"/>
    </location>
</feature>
<evidence type="ECO:0000256" key="2">
    <source>
        <dbReference type="ARBA" id="ARBA00022553"/>
    </source>
</evidence>
<protein>
    <submittedName>
        <fullName evidence="9">PTS sugar transporter subunit IIB</fullName>
    </submittedName>
</protein>
<evidence type="ECO:0000313" key="9">
    <source>
        <dbReference type="EMBL" id="PWC15376.1"/>
    </source>
</evidence>
<dbReference type="Gene3D" id="3.40.50.2300">
    <property type="match status" value="1"/>
</dbReference>